<dbReference type="InterPro" id="IPR023333">
    <property type="entry name" value="Proteasome_suB-type"/>
</dbReference>
<comment type="similarity">
    <text evidence="11">Belongs to the peptidase T1B family.</text>
</comment>
<dbReference type="OrthoDB" id="429533at2759"/>
<sequence>MLNNFATLDEERGFSFRNCKRNAQLVANGFIPPKAIKTGTTICGVTYKDGVVLGCDTRTTIGNIIWEKKCEKIYKIQNNIFVAGAGTAADMDGMVKWMRSNMELHRLNTNRKIVPVITLVTTLSHHFFRYGGAISCVFLIGGVDNNGPHLHVVYKHGSKMKLPYATMGSGSYAAMTILETRWKPDMTEQEAKELVADAITSGVVNDLGSGTNVNLCVIRKSSSEKINGYREICGNGKRILDYSIKHGTTGIISETIKKIELDVIEEQIEKMEVE</sequence>
<protein>
    <recommendedName>
        <fullName evidence="11">Proteasome subunit beta</fullName>
    </recommendedName>
</protein>
<evidence type="ECO:0000256" key="8">
    <source>
        <dbReference type="ARBA" id="ARBA00024953"/>
    </source>
</evidence>
<dbReference type="GO" id="GO:0005634">
    <property type="term" value="C:nucleus"/>
    <property type="evidence" value="ECO:0007669"/>
    <property type="project" value="UniProtKB-SubCell"/>
</dbReference>
<dbReference type="GO" id="GO:0005737">
    <property type="term" value="C:cytoplasm"/>
    <property type="evidence" value="ECO:0007669"/>
    <property type="project" value="UniProtKB-SubCell"/>
</dbReference>
<evidence type="ECO:0000256" key="11">
    <source>
        <dbReference type="RuleBase" id="RU004203"/>
    </source>
</evidence>
<evidence type="ECO:0000256" key="6">
    <source>
        <dbReference type="ARBA" id="ARBA00022942"/>
    </source>
</evidence>
<reference evidence="13" key="1">
    <citation type="submission" date="2021-03" db="EMBL/GenBank/DDBJ databases">
        <title>Chromosome level genome of the anhydrobiotic midge Polypedilum vanderplanki.</title>
        <authorList>
            <person name="Yoshida Y."/>
            <person name="Kikawada T."/>
            <person name="Gusev O."/>
        </authorList>
    </citation>
    <scope>NUCLEOTIDE SEQUENCE</scope>
    <source>
        <strain evidence="13">NIAS01</strain>
        <tissue evidence="13">Whole body or cell culture</tissue>
    </source>
</reference>
<dbReference type="InterPro" id="IPR029055">
    <property type="entry name" value="Ntn_hydrolases_N"/>
</dbReference>
<dbReference type="GO" id="GO:0004298">
    <property type="term" value="F:threonine-type endopeptidase activity"/>
    <property type="evidence" value="ECO:0007669"/>
    <property type="project" value="UniProtKB-KW"/>
</dbReference>
<dbReference type="InterPro" id="IPR000243">
    <property type="entry name" value="Pept_T1A_subB"/>
</dbReference>
<keyword evidence="7 11" id="KW-0539">Nucleus</keyword>
<comment type="function">
    <text evidence="11">Component of the proteasome, a multicatalytic proteinase complex which is characterized by its ability to cleave peptides with Arg, Phe, Tyr, Leu, and Glu adjacent to the leaving group at neutral or slightly basic pH. The proteasome has an ATP-dependent proteolytic activity.</text>
</comment>
<dbReference type="Gene3D" id="3.60.20.10">
    <property type="entry name" value="Glutamine Phosphoribosylpyrophosphate, subunit 1, domain 1"/>
    <property type="match status" value="1"/>
</dbReference>
<dbReference type="Proteomes" id="UP001107558">
    <property type="component" value="Chromosome 2"/>
</dbReference>
<dbReference type="EMBL" id="JADBJN010000002">
    <property type="protein sequence ID" value="KAG5674838.1"/>
    <property type="molecule type" value="Genomic_DNA"/>
</dbReference>
<comment type="caution">
    <text evidence="13">The sequence shown here is derived from an EMBL/GenBank/DDBJ whole genome shotgun (WGS) entry which is preliminary data.</text>
</comment>
<dbReference type="GO" id="GO:0005839">
    <property type="term" value="C:proteasome core complex"/>
    <property type="evidence" value="ECO:0007669"/>
    <property type="project" value="InterPro"/>
</dbReference>
<dbReference type="PANTHER" id="PTHR32194:SF4">
    <property type="entry name" value="PROTEASOME SUBUNIT BETA TYPE-7"/>
    <property type="match status" value="1"/>
</dbReference>
<dbReference type="AlphaFoldDB" id="A0A9J6C049"/>
<dbReference type="PROSITE" id="PS51476">
    <property type="entry name" value="PROTEASOME_BETA_2"/>
    <property type="match status" value="1"/>
</dbReference>
<evidence type="ECO:0000256" key="1">
    <source>
        <dbReference type="ARBA" id="ARBA00001198"/>
    </source>
</evidence>
<evidence type="ECO:0000313" key="13">
    <source>
        <dbReference type="EMBL" id="KAG5674838.1"/>
    </source>
</evidence>
<dbReference type="Pfam" id="PF12465">
    <property type="entry name" value="Pr_beta_C"/>
    <property type="match status" value="1"/>
</dbReference>
<proteinExistence type="inferred from homology"/>
<name>A0A9J6C049_POLVA</name>
<keyword evidence="14" id="KW-1185">Reference proteome</keyword>
<feature type="domain" description="Proteasome beta subunit C-terminal" evidence="12">
    <location>
        <begin position="236"/>
        <end position="267"/>
    </location>
</feature>
<evidence type="ECO:0000256" key="9">
    <source>
        <dbReference type="ARBA" id="ARBA00026071"/>
    </source>
</evidence>
<dbReference type="PANTHER" id="PTHR32194">
    <property type="entry name" value="METALLOPROTEASE TLDD"/>
    <property type="match status" value="1"/>
</dbReference>
<evidence type="ECO:0000256" key="5">
    <source>
        <dbReference type="ARBA" id="ARBA00022801"/>
    </source>
</evidence>
<comment type="function">
    <text evidence="8">Non-catalytic component of the proteasome, a multicatalytic proteinase complex which is characterized by its ability to cleave peptides with Arg, Phe, Tyr, Leu, and Glu adjacent to the leaving group at neutral or slightly basic pH. The proteasome has an ATP-dependent proteolytic activity.</text>
</comment>
<evidence type="ECO:0000256" key="3">
    <source>
        <dbReference type="ARBA" id="ARBA00022670"/>
    </source>
</evidence>
<comment type="catalytic activity">
    <reaction evidence="1">
        <text>Cleavage of peptide bonds with very broad specificity.</text>
        <dbReference type="EC" id="3.4.25.1"/>
    </reaction>
</comment>
<comment type="subunit">
    <text evidence="11">Component of the proteasome complex.</text>
</comment>
<comment type="subcellular location">
    <subcellularLocation>
        <location evidence="11">Cytoplasm</location>
    </subcellularLocation>
    <subcellularLocation>
        <location evidence="11">Nucleus</location>
    </subcellularLocation>
</comment>
<accession>A0A9J6C049</accession>
<dbReference type="CDD" id="cd03763">
    <property type="entry name" value="proteasome_beta_type_7"/>
    <property type="match status" value="1"/>
</dbReference>
<evidence type="ECO:0000256" key="2">
    <source>
        <dbReference type="ARBA" id="ARBA00022490"/>
    </source>
</evidence>
<dbReference type="PROSITE" id="PS00854">
    <property type="entry name" value="PROTEASOME_BETA_1"/>
    <property type="match status" value="1"/>
</dbReference>
<dbReference type="PRINTS" id="PR00141">
    <property type="entry name" value="PROTEASOME"/>
</dbReference>
<evidence type="ECO:0000313" key="14">
    <source>
        <dbReference type="Proteomes" id="UP001107558"/>
    </source>
</evidence>
<evidence type="ECO:0000259" key="12">
    <source>
        <dbReference type="Pfam" id="PF12465"/>
    </source>
</evidence>
<keyword evidence="5" id="KW-0378">Hydrolase</keyword>
<dbReference type="SUPFAM" id="SSF56235">
    <property type="entry name" value="N-terminal nucleophile aminohydrolases (Ntn hydrolases)"/>
    <property type="match status" value="1"/>
</dbReference>
<feature type="active site" description="Nucleophile" evidence="10">
    <location>
        <position position="40"/>
    </location>
</feature>
<dbReference type="Pfam" id="PF00227">
    <property type="entry name" value="Proteasome"/>
    <property type="match status" value="1"/>
</dbReference>
<dbReference type="GO" id="GO:0051603">
    <property type="term" value="P:proteolysis involved in protein catabolic process"/>
    <property type="evidence" value="ECO:0007669"/>
    <property type="project" value="InterPro"/>
</dbReference>
<organism evidence="13 14">
    <name type="scientific">Polypedilum vanderplanki</name>
    <name type="common">Sleeping chironomid midge</name>
    <dbReference type="NCBI Taxonomy" id="319348"/>
    <lineage>
        <taxon>Eukaryota</taxon>
        <taxon>Metazoa</taxon>
        <taxon>Ecdysozoa</taxon>
        <taxon>Arthropoda</taxon>
        <taxon>Hexapoda</taxon>
        <taxon>Insecta</taxon>
        <taxon>Pterygota</taxon>
        <taxon>Neoptera</taxon>
        <taxon>Endopterygota</taxon>
        <taxon>Diptera</taxon>
        <taxon>Nematocera</taxon>
        <taxon>Chironomoidea</taxon>
        <taxon>Chironomidae</taxon>
        <taxon>Chironominae</taxon>
        <taxon>Polypedilum</taxon>
        <taxon>Polypedilum</taxon>
    </lineage>
</organism>
<dbReference type="InterPro" id="IPR024689">
    <property type="entry name" value="Proteasome_bsu_C"/>
</dbReference>
<evidence type="ECO:0000256" key="4">
    <source>
        <dbReference type="ARBA" id="ARBA00022698"/>
    </source>
</evidence>
<keyword evidence="3" id="KW-0645">Protease</keyword>
<dbReference type="InterPro" id="IPR001353">
    <property type="entry name" value="Proteasome_sua/b"/>
</dbReference>
<gene>
    <name evidence="13" type="ORF">PVAND_004783</name>
</gene>
<keyword evidence="6 11" id="KW-0647">Proteasome</keyword>
<comment type="subunit">
    <text evidence="9">The 26S proteasome consists of a 20S proteasome core and two 19S regulatory subunits. The 20S proteasome core is composed of 28 subunits that are arranged in four stacked rings, resulting in a barrel-shaped structure. The two end rings are each formed by seven alpha subunits, and the two central rings are each formed by seven beta subunits. The catalytic chamber with the active sites is on the inside of the barrel.</text>
</comment>
<evidence type="ECO:0000256" key="10">
    <source>
        <dbReference type="PIRSR" id="PIRSR600243-1"/>
    </source>
</evidence>
<evidence type="ECO:0000256" key="7">
    <source>
        <dbReference type="ARBA" id="ARBA00023242"/>
    </source>
</evidence>
<dbReference type="InterPro" id="IPR016050">
    <property type="entry name" value="Proteasome_bsu_CS"/>
</dbReference>
<keyword evidence="4" id="KW-0888">Threonine protease</keyword>
<keyword evidence="2 11" id="KW-0963">Cytoplasm</keyword>